<dbReference type="InterPro" id="IPR006694">
    <property type="entry name" value="Fatty_acid_hydroxylase"/>
</dbReference>
<proteinExistence type="inferred from homology"/>
<gene>
    <name evidence="8" type="ORF">DCAR_0310624</name>
</gene>
<dbReference type="InterPro" id="IPR045019">
    <property type="entry name" value="BETA-OHASE-like"/>
</dbReference>
<keyword evidence="4" id="KW-0560">Oxidoreductase</keyword>
<feature type="transmembrane region" description="Helical" evidence="6">
    <location>
        <begin position="159"/>
        <end position="182"/>
    </location>
</feature>
<feature type="domain" description="Fatty acid hydroxylase" evidence="7">
    <location>
        <begin position="126"/>
        <end position="253"/>
    </location>
</feature>
<protein>
    <recommendedName>
        <fullName evidence="5">beta-carotene 3-hydroxylase</fullName>
        <ecNumber evidence="5">1.14.15.24</ecNumber>
    </recommendedName>
</protein>
<dbReference type="PANTHER" id="PTHR31899">
    <property type="entry name" value="BETA-CAROTENE 3-HYDROXYLASE 1, CHLOROPLASTIC"/>
    <property type="match status" value="1"/>
</dbReference>
<feature type="transmembrane region" description="Helical" evidence="6">
    <location>
        <begin position="111"/>
        <end position="130"/>
    </location>
</feature>
<evidence type="ECO:0000313" key="8">
    <source>
        <dbReference type="EMBL" id="WOG91375.1"/>
    </source>
</evidence>
<dbReference type="EMBL" id="CP093345">
    <property type="protein sequence ID" value="WOG91375.1"/>
    <property type="molecule type" value="Genomic_DNA"/>
</dbReference>
<comment type="subcellular location">
    <subcellularLocation>
        <location evidence="1">Plastid</location>
        <location evidence="1">Chloroplast membrane</location>
        <topology evidence="1">Multi-pass membrane protein</topology>
    </subcellularLocation>
</comment>
<name>A0AAF0WNS2_DAUCS</name>
<feature type="transmembrane region" description="Helical" evidence="6">
    <location>
        <begin position="76"/>
        <end position="99"/>
    </location>
</feature>
<keyword evidence="9" id="KW-1185">Reference proteome</keyword>
<dbReference type="AlphaFoldDB" id="A0AAF0WNS2"/>
<keyword evidence="6" id="KW-0472">Membrane</keyword>
<keyword evidence="3" id="KW-0125">Carotenoid biosynthesis</keyword>
<reference evidence="8" key="1">
    <citation type="journal article" date="2016" name="Nat. Genet.">
        <title>A high-quality carrot genome assembly provides new insights into carotenoid accumulation and asterid genome evolution.</title>
        <authorList>
            <person name="Iorizzo M."/>
            <person name="Ellison S."/>
            <person name="Senalik D."/>
            <person name="Zeng P."/>
            <person name="Satapoomin P."/>
            <person name="Huang J."/>
            <person name="Bowman M."/>
            <person name="Iovene M."/>
            <person name="Sanseverino W."/>
            <person name="Cavagnaro P."/>
            <person name="Yildiz M."/>
            <person name="Macko-Podgorni A."/>
            <person name="Moranska E."/>
            <person name="Grzebelus E."/>
            <person name="Grzebelus D."/>
            <person name="Ashrafi H."/>
            <person name="Zheng Z."/>
            <person name="Cheng S."/>
            <person name="Spooner D."/>
            <person name="Van Deynze A."/>
            <person name="Simon P."/>
        </authorList>
    </citation>
    <scope>NUCLEOTIDE SEQUENCE</scope>
    <source>
        <tissue evidence="8">Leaf</tissue>
    </source>
</reference>
<evidence type="ECO:0000313" key="9">
    <source>
        <dbReference type="Proteomes" id="UP000077755"/>
    </source>
</evidence>
<accession>A0AAF0WNS2</accession>
<dbReference type="PANTHER" id="PTHR31899:SF9">
    <property type="entry name" value="BETA-CAROTENE 3-HYDROXYLASE 1, CHLOROPLASTIC"/>
    <property type="match status" value="1"/>
</dbReference>
<evidence type="ECO:0000256" key="3">
    <source>
        <dbReference type="ARBA" id="ARBA00022746"/>
    </source>
</evidence>
<dbReference type="GO" id="GO:0016119">
    <property type="term" value="P:carotene metabolic process"/>
    <property type="evidence" value="ECO:0007669"/>
    <property type="project" value="TreeGrafter"/>
</dbReference>
<dbReference type="KEGG" id="dcr:108214828"/>
<feature type="transmembrane region" description="Helical" evidence="6">
    <location>
        <begin position="188"/>
        <end position="210"/>
    </location>
</feature>
<dbReference type="GO" id="GO:0010291">
    <property type="term" value="F:beta-carotene 3-hydroxylase activity"/>
    <property type="evidence" value="ECO:0007669"/>
    <property type="project" value="UniProtKB-EC"/>
</dbReference>
<sequence length="285" mass="31331">MEVGMSTTGSFSLGKNPFLGPKPFTPSLSIFNSVIFKLQQRSCTCFIMEGGKSDPPADNPAKLEVLLVEKETRERLTYVVAAVMSSLGIISLTVLAVYYKFSYQMEEGGEIPYLEMLGTFALSLGAAMSMELMSKWVHKALWHTSLWHMHKSHHKPREGVFELNDVFAVMNAIPAIVLLAYGVFYKGLLPGICFGAGLGFTVLGIGYIFVHNGLVHKRFPVGPIVDIPYFRKVAAAHQLHHMGMFKGVPYGLFLGPKEVEDVGGHEALEIEINRSMKSSASRASA</sequence>
<evidence type="ECO:0000256" key="1">
    <source>
        <dbReference type="ARBA" id="ARBA00004508"/>
    </source>
</evidence>
<evidence type="ECO:0000256" key="5">
    <source>
        <dbReference type="ARBA" id="ARBA00026097"/>
    </source>
</evidence>
<dbReference type="GO" id="GO:0031969">
    <property type="term" value="C:chloroplast membrane"/>
    <property type="evidence" value="ECO:0007669"/>
    <property type="project" value="UniProtKB-SubCell"/>
</dbReference>
<dbReference type="Proteomes" id="UP000077755">
    <property type="component" value="Chromosome 3"/>
</dbReference>
<reference evidence="8" key="2">
    <citation type="submission" date="2022-03" db="EMBL/GenBank/DDBJ databases">
        <title>Draft title - Genomic analysis of global carrot germplasm unveils the trajectory of domestication and the origin of high carotenoid orange carrot.</title>
        <authorList>
            <person name="Iorizzo M."/>
            <person name="Ellison S."/>
            <person name="Senalik D."/>
            <person name="Macko-Podgorni A."/>
            <person name="Grzebelus D."/>
            <person name="Bostan H."/>
            <person name="Rolling W."/>
            <person name="Curaba J."/>
            <person name="Simon P."/>
        </authorList>
    </citation>
    <scope>NUCLEOTIDE SEQUENCE</scope>
    <source>
        <tissue evidence="8">Leaf</tissue>
    </source>
</reference>
<dbReference type="EC" id="1.14.15.24" evidence="5"/>
<comment type="similarity">
    <text evidence="2">Belongs to the sterol desaturase family.</text>
</comment>
<keyword evidence="6" id="KW-0812">Transmembrane</keyword>
<dbReference type="Pfam" id="PF04116">
    <property type="entry name" value="FA_hydroxylase"/>
    <property type="match status" value="1"/>
</dbReference>
<evidence type="ECO:0000256" key="6">
    <source>
        <dbReference type="SAM" id="Phobius"/>
    </source>
</evidence>
<evidence type="ECO:0000256" key="4">
    <source>
        <dbReference type="ARBA" id="ARBA00023002"/>
    </source>
</evidence>
<organism evidence="8 9">
    <name type="scientific">Daucus carota subsp. sativus</name>
    <name type="common">Carrot</name>
    <dbReference type="NCBI Taxonomy" id="79200"/>
    <lineage>
        <taxon>Eukaryota</taxon>
        <taxon>Viridiplantae</taxon>
        <taxon>Streptophyta</taxon>
        <taxon>Embryophyta</taxon>
        <taxon>Tracheophyta</taxon>
        <taxon>Spermatophyta</taxon>
        <taxon>Magnoliopsida</taxon>
        <taxon>eudicotyledons</taxon>
        <taxon>Gunneridae</taxon>
        <taxon>Pentapetalae</taxon>
        <taxon>asterids</taxon>
        <taxon>campanulids</taxon>
        <taxon>Apiales</taxon>
        <taxon>Apiaceae</taxon>
        <taxon>Apioideae</taxon>
        <taxon>Scandiceae</taxon>
        <taxon>Daucinae</taxon>
        <taxon>Daucus</taxon>
        <taxon>Daucus sect. Daucus</taxon>
    </lineage>
</organism>
<evidence type="ECO:0000256" key="2">
    <source>
        <dbReference type="ARBA" id="ARBA00009324"/>
    </source>
</evidence>
<keyword evidence="6" id="KW-1133">Transmembrane helix</keyword>
<evidence type="ECO:0000259" key="7">
    <source>
        <dbReference type="Pfam" id="PF04116"/>
    </source>
</evidence>
<dbReference type="GO" id="GO:0016123">
    <property type="term" value="P:xanthophyll biosynthetic process"/>
    <property type="evidence" value="ECO:0007669"/>
    <property type="project" value="TreeGrafter"/>
</dbReference>
<dbReference type="GO" id="GO:0005506">
    <property type="term" value="F:iron ion binding"/>
    <property type="evidence" value="ECO:0007669"/>
    <property type="project" value="InterPro"/>
</dbReference>